<dbReference type="AlphaFoldDB" id="A0A0B7BHT9"/>
<gene>
    <name evidence="1" type="primary">ORF184743</name>
</gene>
<accession>A0A0B7BHT9</accession>
<dbReference type="EMBL" id="HACG01044885">
    <property type="protein sequence ID" value="CEK91750.1"/>
    <property type="molecule type" value="Transcribed_RNA"/>
</dbReference>
<sequence length="80" mass="9191">MKRQTDLLREGTRTSWKKSIQTSKKIMHIISSTTTKMTRKDLQTQRWSQQTVSYVINVCYATTLVCHKQGGALEVFTGPQ</sequence>
<evidence type="ECO:0000313" key="1">
    <source>
        <dbReference type="EMBL" id="CEK91750.1"/>
    </source>
</evidence>
<reference evidence="1" key="1">
    <citation type="submission" date="2014-12" db="EMBL/GenBank/DDBJ databases">
        <title>Insight into the proteome of Arion vulgaris.</title>
        <authorList>
            <person name="Aradska J."/>
            <person name="Bulat T."/>
            <person name="Smidak R."/>
            <person name="Sarate P."/>
            <person name="Gangsoo J."/>
            <person name="Sialana F."/>
            <person name="Bilban M."/>
            <person name="Lubec G."/>
        </authorList>
    </citation>
    <scope>NUCLEOTIDE SEQUENCE</scope>
    <source>
        <tissue evidence="1">Skin</tissue>
    </source>
</reference>
<name>A0A0B7BHT9_9EUPU</name>
<organism evidence="1">
    <name type="scientific">Arion vulgaris</name>
    <dbReference type="NCBI Taxonomy" id="1028688"/>
    <lineage>
        <taxon>Eukaryota</taxon>
        <taxon>Metazoa</taxon>
        <taxon>Spiralia</taxon>
        <taxon>Lophotrochozoa</taxon>
        <taxon>Mollusca</taxon>
        <taxon>Gastropoda</taxon>
        <taxon>Heterobranchia</taxon>
        <taxon>Euthyneura</taxon>
        <taxon>Panpulmonata</taxon>
        <taxon>Eupulmonata</taxon>
        <taxon>Stylommatophora</taxon>
        <taxon>Helicina</taxon>
        <taxon>Arionoidea</taxon>
        <taxon>Arionidae</taxon>
        <taxon>Arion</taxon>
    </lineage>
</organism>
<protein>
    <submittedName>
        <fullName evidence="1">Uncharacterized protein</fullName>
    </submittedName>
</protein>
<proteinExistence type="predicted"/>